<keyword evidence="1" id="KW-0472">Membrane</keyword>
<feature type="transmembrane region" description="Helical" evidence="1">
    <location>
        <begin position="6"/>
        <end position="24"/>
    </location>
</feature>
<sequence length="330" mass="34321">MSSEVLGGGVMVAVAAALWVTYLMPTWARRRQFVTTERNAVRLQQTLRILAETSEVPQQVRLEANARTVVTQRKLLAQAEDDARAEARAVAGAASAERRATAALAAANRSERREPPISAQLLRSRRLRRVRALSTLVLLIGVVLVVSGALAAAAGGTWALTTVGAAAATLAFGALSRLARTTRHSARLRSGGAGSDHAAAPTRAGQRFEPVQFDEVPVATPTWTPQPLPRPLHLAPGTIAQTAMASADAAAGLRKAAAEAEVARRAAQLAVAVTPLRRGGGREAAPAAVESAAPAVSAASNRFASMGVVGETAPGMTDLDAVLRRRRAVG</sequence>
<keyword evidence="1" id="KW-1133">Transmembrane helix</keyword>
<organism evidence="2 3">
    <name type="scientific">Cryobacterium fucosi</name>
    <dbReference type="NCBI Taxonomy" id="1259157"/>
    <lineage>
        <taxon>Bacteria</taxon>
        <taxon>Bacillati</taxon>
        <taxon>Actinomycetota</taxon>
        <taxon>Actinomycetes</taxon>
        <taxon>Micrococcales</taxon>
        <taxon>Microbacteriaceae</taxon>
        <taxon>Cryobacterium</taxon>
    </lineage>
</organism>
<name>A0A4R9BFD0_9MICO</name>
<keyword evidence="1" id="KW-0812">Transmembrane</keyword>
<proteinExistence type="predicted"/>
<dbReference type="OrthoDB" id="5126350at2"/>
<keyword evidence="3" id="KW-1185">Reference proteome</keyword>
<dbReference type="Proteomes" id="UP000298313">
    <property type="component" value="Unassembled WGS sequence"/>
</dbReference>
<evidence type="ECO:0008006" key="4">
    <source>
        <dbReference type="Google" id="ProtNLM"/>
    </source>
</evidence>
<dbReference type="EMBL" id="SOHH01000024">
    <property type="protein sequence ID" value="TFD82547.1"/>
    <property type="molecule type" value="Genomic_DNA"/>
</dbReference>
<gene>
    <name evidence="2" type="ORF">E3T48_01900</name>
</gene>
<evidence type="ECO:0000313" key="2">
    <source>
        <dbReference type="EMBL" id="TFD82547.1"/>
    </source>
</evidence>
<dbReference type="AlphaFoldDB" id="A0A4R9BFD0"/>
<reference evidence="2 3" key="1">
    <citation type="submission" date="2019-03" db="EMBL/GenBank/DDBJ databases">
        <title>Genomics of glacier-inhabiting Cryobacterium strains.</title>
        <authorList>
            <person name="Liu Q."/>
            <person name="Xin Y.-H."/>
        </authorList>
    </citation>
    <scope>NUCLEOTIDE SEQUENCE [LARGE SCALE GENOMIC DNA]</scope>
    <source>
        <strain evidence="2 3">Hh4</strain>
    </source>
</reference>
<evidence type="ECO:0000313" key="3">
    <source>
        <dbReference type="Proteomes" id="UP000298313"/>
    </source>
</evidence>
<dbReference type="RefSeq" id="WP_134522192.1">
    <property type="nucleotide sequence ID" value="NZ_SOHH01000024.1"/>
</dbReference>
<feature type="transmembrane region" description="Helical" evidence="1">
    <location>
        <begin position="158"/>
        <end position="179"/>
    </location>
</feature>
<protein>
    <recommendedName>
        <fullName evidence="4">Large exoprotein</fullName>
    </recommendedName>
</protein>
<evidence type="ECO:0000256" key="1">
    <source>
        <dbReference type="SAM" id="Phobius"/>
    </source>
</evidence>
<feature type="transmembrane region" description="Helical" evidence="1">
    <location>
        <begin position="132"/>
        <end position="152"/>
    </location>
</feature>
<accession>A0A4R9BFD0</accession>
<comment type="caution">
    <text evidence="2">The sequence shown here is derived from an EMBL/GenBank/DDBJ whole genome shotgun (WGS) entry which is preliminary data.</text>
</comment>